<feature type="transmembrane region" description="Helical" evidence="2">
    <location>
        <begin position="176"/>
        <end position="200"/>
    </location>
</feature>
<feature type="transmembrane region" description="Helical" evidence="2">
    <location>
        <begin position="66"/>
        <end position="90"/>
    </location>
</feature>
<evidence type="ECO:0000256" key="1">
    <source>
        <dbReference type="ARBA" id="ARBA00007362"/>
    </source>
</evidence>
<feature type="domain" description="EamA" evidence="3">
    <location>
        <begin position="146"/>
        <end position="280"/>
    </location>
</feature>
<gene>
    <name evidence="4" type="ORF">HNQ43_000779</name>
</gene>
<feature type="domain" description="EamA" evidence="3">
    <location>
        <begin position="4"/>
        <end position="135"/>
    </location>
</feature>
<feature type="transmembrane region" description="Helical" evidence="2">
    <location>
        <begin position="96"/>
        <end position="114"/>
    </location>
</feature>
<feature type="transmembrane region" description="Helical" evidence="2">
    <location>
        <begin position="121"/>
        <end position="139"/>
    </location>
</feature>
<dbReference type="PANTHER" id="PTHR22911:SF137">
    <property type="entry name" value="SOLUTE CARRIER FAMILY 35 MEMBER G2-RELATED"/>
    <property type="match status" value="1"/>
</dbReference>
<keyword evidence="2" id="KW-0812">Transmembrane</keyword>
<sequence>MRQKGFLLCGLSAISFGFVPLFTKVVMQEGMDVVAIGFFRFLGLGLFSLGMIRLQKRPFSIEIKRFPAIVADSFFQVVTMLLLSASYLFIPTGNATSLHFMYPVFVFLILYLYYKNRFSGMQWLALVLCAAGIVCFIDFDNMNNWIGMGIAIASGLTYAIYMVILDKQGLAQIDPFVLSFIGCVLETVFLAILGLGMGSFHLSLNASGVLSLVILAGLSVCGTLLLQVGTRYIGSGMASLFCLFEPLTSLICGWMILKDPLRWGSVLGCLLIFGGILLILKPPKRSQMKKIKWIKK</sequence>
<feature type="transmembrane region" description="Helical" evidence="2">
    <location>
        <begin position="33"/>
        <end position="54"/>
    </location>
</feature>
<name>A0A7W8FXV1_9FIRM</name>
<evidence type="ECO:0000313" key="4">
    <source>
        <dbReference type="EMBL" id="MBB5184736.1"/>
    </source>
</evidence>
<evidence type="ECO:0000259" key="3">
    <source>
        <dbReference type="Pfam" id="PF00892"/>
    </source>
</evidence>
<dbReference type="AlphaFoldDB" id="A0A7W8FXV1"/>
<organism evidence="4 5">
    <name type="scientific">Faecalicoccus acidiformans</name>
    <dbReference type="NCBI Taxonomy" id="915173"/>
    <lineage>
        <taxon>Bacteria</taxon>
        <taxon>Bacillati</taxon>
        <taxon>Bacillota</taxon>
        <taxon>Erysipelotrichia</taxon>
        <taxon>Erysipelotrichales</taxon>
        <taxon>Erysipelotrichaceae</taxon>
        <taxon>Faecalicoccus</taxon>
    </lineage>
</organism>
<dbReference type="SUPFAM" id="SSF103481">
    <property type="entry name" value="Multidrug resistance efflux transporter EmrE"/>
    <property type="match status" value="2"/>
</dbReference>
<dbReference type="Pfam" id="PF00892">
    <property type="entry name" value="EamA"/>
    <property type="match status" value="2"/>
</dbReference>
<dbReference type="InterPro" id="IPR000620">
    <property type="entry name" value="EamA_dom"/>
</dbReference>
<dbReference type="RefSeq" id="WP_183374972.1">
    <property type="nucleotide sequence ID" value="NZ_JACHHD010000006.1"/>
</dbReference>
<feature type="transmembrane region" description="Helical" evidence="2">
    <location>
        <begin position="206"/>
        <end position="226"/>
    </location>
</feature>
<feature type="transmembrane region" description="Helical" evidence="2">
    <location>
        <begin position="263"/>
        <end position="280"/>
    </location>
</feature>
<accession>A0A7W8FXV1</accession>
<comment type="caution">
    <text evidence="4">The sequence shown here is derived from an EMBL/GenBank/DDBJ whole genome shotgun (WGS) entry which is preliminary data.</text>
</comment>
<reference evidence="4 5" key="1">
    <citation type="submission" date="2020-08" db="EMBL/GenBank/DDBJ databases">
        <title>Genomic Encyclopedia of Type Strains, Phase IV (KMG-IV): sequencing the most valuable type-strain genomes for metagenomic binning, comparative biology and taxonomic classification.</title>
        <authorList>
            <person name="Goeker M."/>
        </authorList>
    </citation>
    <scope>NUCLEOTIDE SEQUENCE [LARGE SCALE GENOMIC DNA]</scope>
    <source>
        <strain evidence="4 5">DSM 26963</strain>
    </source>
</reference>
<dbReference type="EMBL" id="JACHHD010000006">
    <property type="protein sequence ID" value="MBB5184736.1"/>
    <property type="molecule type" value="Genomic_DNA"/>
</dbReference>
<evidence type="ECO:0000256" key="2">
    <source>
        <dbReference type="SAM" id="Phobius"/>
    </source>
</evidence>
<feature type="transmembrane region" description="Helical" evidence="2">
    <location>
        <begin position="238"/>
        <end position="257"/>
    </location>
</feature>
<comment type="similarity">
    <text evidence="1">Belongs to the EamA transporter family.</text>
</comment>
<keyword evidence="2" id="KW-1133">Transmembrane helix</keyword>
<dbReference type="GO" id="GO:0016020">
    <property type="term" value="C:membrane"/>
    <property type="evidence" value="ECO:0007669"/>
    <property type="project" value="InterPro"/>
</dbReference>
<evidence type="ECO:0000313" key="5">
    <source>
        <dbReference type="Proteomes" id="UP000521313"/>
    </source>
</evidence>
<proteinExistence type="inferred from homology"/>
<feature type="transmembrane region" description="Helical" evidence="2">
    <location>
        <begin position="145"/>
        <end position="164"/>
    </location>
</feature>
<keyword evidence="2" id="KW-0472">Membrane</keyword>
<dbReference type="Proteomes" id="UP000521313">
    <property type="component" value="Unassembled WGS sequence"/>
</dbReference>
<dbReference type="InterPro" id="IPR037185">
    <property type="entry name" value="EmrE-like"/>
</dbReference>
<dbReference type="PANTHER" id="PTHR22911">
    <property type="entry name" value="ACYL-MALONYL CONDENSING ENZYME-RELATED"/>
    <property type="match status" value="1"/>
</dbReference>
<protein>
    <submittedName>
        <fullName evidence="4">Drug/metabolite transporter (DMT)-like permease</fullName>
    </submittedName>
</protein>